<feature type="region of interest" description="Disordered" evidence="1">
    <location>
        <begin position="1"/>
        <end position="83"/>
    </location>
</feature>
<keyword evidence="4" id="KW-1185">Reference proteome</keyword>
<name>A0ABX2F1B1_9PSEU</name>
<evidence type="ECO:0000256" key="2">
    <source>
        <dbReference type="SAM" id="Phobius"/>
    </source>
</evidence>
<sequence>MTYPPSGGQWQPNDPNQPPQQPGVPSGGFPAQPGDYPQQPGYSQQPGYPQQDLGQQQGYPQQGGYPQQDYGQPQYGQYPQQPQPKKKTGLIVGVLVAVVALVAGGLVYFLAIRQSDSVAEGAPSPTAAAQNLVDKINAGDVVGLFTVLPPAESALLRDANTQMTNELKRLGIYKPDADPNKMTGLKATGLKFDESKKQKVNDHLEINMLVEGQLEVNSDMRDLPFNEKFLDEAFPNGIDQGAQTQKIDITKEVQRSKEPIRIATVKVGDEWYPSLFYTIADYALLAGKQQWPSSPVPANGAGNAGDAVKQFVGAAVDADIKRLIELTPPDEMGALHDAGPALLEAIGSPEPSGVKIDKLEVDTKDTTGGTKVTLKELEVSAEGETFRIVRQGDCYEATAEGETRKMCAADIAKEMGDSKMPAAAKNALTHVMEGVFKDGVGVVATEVDGKWYVSPGRSFFEVFLQIMRGLQPGDIEALLKSMK</sequence>
<gene>
    <name evidence="3" type="ORF">GC106_21250</name>
</gene>
<protein>
    <submittedName>
        <fullName evidence="3">Flagellar basal body-associated protein FliL</fullName>
    </submittedName>
</protein>
<dbReference type="RefSeq" id="WP_173127986.1">
    <property type="nucleotide sequence ID" value="NZ_CBCSGW010000115.1"/>
</dbReference>
<proteinExistence type="predicted"/>
<evidence type="ECO:0000313" key="4">
    <source>
        <dbReference type="Proteomes" id="UP000763557"/>
    </source>
</evidence>
<feature type="transmembrane region" description="Helical" evidence="2">
    <location>
        <begin position="90"/>
        <end position="111"/>
    </location>
</feature>
<dbReference type="Proteomes" id="UP000763557">
    <property type="component" value="Unassembled WGS sequence"/>
</dbReference>
<evidence type="ECO:0000256" key="1">
    <source>
        <dbReference type="SAM" id="MobiDB-lite"/>
    </source>
</evidence>
<reference evidence="3 4" key="1">
    <citation type="submission" date="2020-01" db="EMBL/GenBank/DDBJ databases">
        <title>Kibdelosporangium persica a novel Actinomycetes from a hot desert in Iran.</title>
        <authorList>
            <person name="Safaei N."/>
            <person name="Zaburannyi N."/>
            <person name="Mueller R."/>
            <person name="Wink J."/>
        </authorList>
    </citation>
    <scope>NUCLEOTIDE SEQUENCE [LARGE SCALE GENOMIC DNA]</scope>
    <source>
        <strain evidence="3 4">4NS15</strain>
    </source>
</reference>
<keyword evidence="2" id="KW-0812">Transmembrane</keyword>
<organism evidence="3 4">
    <name type="scientific">Kibdelosporangium persicum</name>
    <dbReference type="NCBI Taxonomy" id="2698649"/>
    <lineage>
        <taxon>Bacteria</taxon>
        <taxon>Bacillati</taxon>
        <taxon>Actinomycetota</taxon>
        <taxon>Actinomycetes</taxon>
        <taxon>Pseudonocardiales</taxon>
        <taxon>Pseudonocardiaceae</taxon>
        <taxon>Kibdelosporangium</taxon>
    </lineage>
</organism>
<keyword evidence="3" id="KW-0969">Cilium</keyword>
<keyword evidence="2" id="KW-0472">Membrane</keyword>
<keyword evidence="3" id="KW-0966">Cell projection</keyword>
<keyword evidence="2" id="KW-1133">Transmembrane helix</keyword>
<comment type="caution">
    <text evidence="3">The sequence shown here is derived from an EMBL/GenBank/DDBJ whole genome shotgun (WGS) entry which is preliminary data.</text>
</comment>
<keyword evidence="3" id="KW-0282">Flagellum</keyword>
<feature type="compositionally biased region" description="Low complexity" evidence="1">
    <location>
        <begin position="23"/>
        <end position="80"/>
    </location>
</feature>
<evidence type="ECO:0000313" key="3">
    <source>
        <dbReference type="EMBL" id="NRN64919.1"/>
    </source>
</evidence>
<accession>A0ABX2F1B1</accession>
<dbReference type="EMBL" id="JAAATY010000005">
    <property type="protein sequence ID" value="NRN64919.1"/>
    <property type="molecule type" value="Genomic_DNA"/>
</dbReference>